<evidence type="ECO:0000313" key="2">
    <source>
        <dbReference type="Proteomes" id="UP000298416"/>
    </source>
</evidence>
<organism evidence="1">
    <name type="scientific">Salvia splendens</name>
    <name type="common">Scarlet sage</name>
    <dbReference type="NCBI Taxonomy" id="180675"/>
    <lineage>
        <taxon>Eukaryota</taxon>
        <taxon>Viridiplantae</taxon>
        <taxon>Streptophyta</taxon>
        <taxon>Embryophyta</taxon>
        <taxon>Tracheophyta</taxon>
        <taxon>Spermatophyta</taxon>
        <taxon>Magnoliopsida</taxon>
        <taxon>eudicotyledons</taxon>
        <taxon>Gunneridae</taxon>
        <taxon>Pentapetalae</taxon>
        <taxon>asterids</taxon>
        <taxon>lamiids</taxon>
        <taxon>Lamiales</taxon>
        <taxon>Lamiaceae</taxon>
        <taxon>Nepetoideae</taxon>
        <taxon>Mentheae</taxon>
        <taxon>Salviinae</taxon>
        <taxon>Salvia</taxon>
        <taxon>Salvia subgen. Calosphace</taxon>
        <taxon>core Calosphace</taxon>
    </lineage>
</organism>
<sequence length="114" mass="12734">MILPLFFKQRSRSRLHLDSHAGITRLRCGSERRRRSSSLSYLTLAVLLLMFLAQGRAAEAINDGSGELVPVAAFVDEKHRTRTSGSQVYDREKKPIRIGVTVLEKGLGVAIQEK</sequence>
<comment type="caution">
    <text evidence="1">The sequence shown here is derived from an EMBL/GenBank/DDBJ whole genome shotgun (WGS) entry which is preliminary data.</text>
</comment>
<reference evidence="1" key="2">
    <citation type="submission" date="2020-08" db="EMBL/GenBank/DDBJ databases">
        <title>Plant Genome Project.</title>
        <authorList>
            <person name="Zhang R.-G."/>
        </authorList>
    </citation>
    <scope>NUCLEOTIDE SEQUENCE</scope>
    <source>
        <strain evidence="1">Huo1</strain>
        <tissue evidence="1">Leaf</tissue>
    </source>
</reference>
<keyword evidence="2" id="KW-1185">Reference proteome</keyword>
<name>A0A8X8YM28_SALSN</name>
<proteinExistence type="predicted"/>
<reference evidence="1" key="1">
    <citation type="submission" date="2018-01" db="EMBL/GenBank/DDBJ databases">
        <authorList>
            <person name="Mao J.F."/>
        </authorList>
    </citation>
    <scope>NUCLEOTIDE SEQUENCE</scope>
    <source>
        <strain evidence="1">Huo1</strain>
        <tissue evidence="1">Leaf</tissue>
    </source>
</reference>
<dbReference type="AlphaFoldDB" id="A0A8X8YM28"/>
<evidence type="ECO:0000313" key="1">
    <source>
        <dbReference type="EMBL" id="KAG6434170.1"/>
    </source>
</evidence>
<dbReference type="Proteomes" id="UP000298416">
    <property type="component" value="Unassembled WGS sequence"/>
</dbReference>
<protein>
    <submittedName>
        <fullName evidence="1">Uncharacterized protein</fullName>
    </submittedName>
</protein>
<gene>
    <name evidence="1" type="ORF">SASPL_105792</name>
</gene>
<dbReference type="EMBL" id="PNBA02000002">
    <property type="protein sequence ID" value="KAG6434170.1"/>
    <property type="molecule type" value="Genomic_DNA"/>
</dbReference>
<accession>A0A8X8YM28</accession>